<dbReference type="AlphaFoldDB" id="A0A9Q3Q4F5"/>
<evidence type="ECO:0000313" key="2">
    <source>
        <dbReference type="EMBL" id="MBW0585078.1"/>
    </source>
</evidence>
<dbReference type="InterPro" id="IPR052579">
    <property type="entry name" value="Zinc_finger_SWIM"/>
</dbReference>
<sequence length="107" mass="12518">MVGQTETGHIFSLAFCYMEQENDDGCIWALQELKILFKPLRFPKVIITDYEPALKLVIELVFPSSIHNYCTWHISKTIIQNVCKYFQEDDGKDYQTSWSLLISYKST</sequence>
<feature type="domain" description="MULE transposase" evidence="1">
    <location>
        <begin position="2"/>
        <end position="76"/>
    </location>
</feature>
<reference evidence="2" key="1">
    <citation type="submission" date="2021-03" db="EMBL/GenBank/DDBJ databases">
        <title>Draft genome sequence of rust myrtle Austropuccinia psidii MF-1, a brazilian biotype.</title>
        <authorList>
            <person name="Quecine M.C."/>
            <person name="Pachon D.M.R."/>
            <person name="Bonatelli M.L."/>
            <person name="Correr F.H."/>
            <person name="Franceschini L.M."/>
            <person name="Leite T.F."/>
            <person name="Margarido G.R.A."/>
            <person name="Almeida C.A."/>
            <person name="Ferrarezi J.A."/>
            <person name="Labate C.A."/>
        </authorList>
    </citation>
    <scope>NUCLEOTIDE SEQUENCE</scope>
    <source>
        <strain evidence="2">MF-1</strain>
    </source>
</reference>
<accession>A0A9Q3Q4F5</accession>
<dbReference type="Pfam" id="PF10551">
    <property type="entry name" value="MULE"/>
    <property type="match status" value="1"/>
</dbReference>
<proteinExistence type="predicted"/>
<gene>
    <name evidence="2" type="ORF">O181_124793</name>
</gene>
<evidence type="ECO:0000259" key="1">
    <source>
        <dbReference type="Pfam" id="PF10551"/>
    </source>
</evidence>
<organism evidence="2 3">
    <name type="scientific">Austropuccinia psidii MF-1</name>
    <dbReference type="NCBI Taxonomy" id="1389203"/>
    <lineage>
        <taxon>Eukaryota</taxon>
        <taxon>Fungi</taxon>
        <taxon>Dikarya</taxon>
        <taxon>Basidiomycota</taxon>
        <taxon>Pucciniomycotina</taxon>
        <taxon>Pucciniomycetes</taxon>
        <taxon>Pucciniales</taxon>
        <taxon>Sphaerophragmiaceae</taxon>
        <taxon>Austropuccinia</taxon>
    </lineage>
</organism>
<dbReference type="InterPro" id="IPR018289">
    <property type="entry name" value="MULE_transposase_dom"/>
</dbReference>
<evidence type="ECO:0000313" key="3">
    <source>
        <dbReference type="Proteomes" id="UP000765509"/>
    </source>
</evidence>
<dbReference type="EMBL" id="AVOT02119842">
    <property type="protein sequence ID" value="MBW0585078.1"/>
    <property type="molecule type" value="Genomic_DNA"/>
</dbReference>
<keyword evidence="3" id="KW-1185">Reference proteome</keyword>
<comment type="caution">
    <text evidence="2">The sequence shown here is derived from an EMBL/GenBank/DDBJ whole genome shotgun (WGS) entry which is preliminary data.</text>
</comment>
<dbReference type="OrthoDB" id="2402896at2759"/>
<dbReference type="PANTHER" id="PTHR31569:SF4">
    <property type="entry name" value="SWIM-TYPE DOMAIN-CONTAINING PROTEIN"/>
    <property type="match status" value="1"/>
</dbReference>
<dbReference type="Proteomes" id="UP000765509">
    <property type="component" value="Unassembled WGS sequence"/>
</dbReference>
<protein>
    <recommendedName>
        <fullName evidence="1">MULE transposase domain-containing protein</fullName>
    </recommendedName>
</protein>
<name>A0A9Q3Q4F5_9BASI</name>
<dbReference type="PANTHER" id="PTHR31569">
    <property type="entry name" value="SWIM-TYPE DOMAIN-CONTAINING PROTEIN"/>
    <property type="match status" value="1"/>
</dbReference>